<evidence type="ECO:0000313" key="1">
    <source>
        <dbReference type="EMBL" id="PWK37683.1"/>
    </source>
</evidence>
<reference evidence="1 2" key="1">
    <citation type="submission" date="2018-05" db="EMBL/GenBank/DDBJ databases">
        <title>Genomic Encyclopedia of Type Strains, Phase IV (KMG-V): Genome sequencing to study the core and pangenomes of soil and plant-associated prokaryotes.</title>
        <authorList>
            <person name="Whitman W."/>
        </authorList>
    </citation>
    <scope>NUCLEOTIDE SEQUENCE [LARGE SCALE GENOMIC DNA]</scope>
    <source>
        <strain evidence="1 2">SLV-132</strain>
    </source>
</reference>
<keyword evidence="2" id="KW-1185">Reference proteome</keyword>
<gene>
    <name evidence="1" type="ORF">C7419_1011566</name>
</gene>
<comment type="caution">
    <text evidence="1">The sequence shown here is derived from an EMBL/GenBank/DDBJ whole genome shotgun (WGS) entry which is preliminary data.</text>
</comment>
<dbReference type="EMBL" id="QGGT01000001">
    <property type="protein sequence ID" value="PWK37683.1"/>
    <property type="molecule type" value="Genomic_DNA"/>
</dbReference>
<accession>A0A316F2C1</accession>
<dbReference type="Proteomes" id="UP000245754">
    <property type="component" value="Unassembled WGS sequence"/>
</dbReference>
<proteinExistence type="predicted"/>
<dbReference type="AlphaFoldDB" id="A0A316F2C1"/>
<dbReference type="RefSeq" id="WP_146208398.1">
    <property type="nucleotide sequence ID" value="NZ_QGGT01000001.1"/>
</dbReference>
<organism evidence="1 2">
    <name type="scientific">Cupriavidus plantarum</name>
    <dbReference type="NCBI Taxonomy" id="942865"/>
    <lineage>
        <taxon>Bacteria</taxon>
        <taxon>Pseudomonadati</taxon>
        <taxon>Pseudomonadota</taxon>
        <taxon>Betaproteobacteria</taxon>
        <taxon>Burkholderiales</taxon>
        <taxon>Burkholderiaceae</taxon>
        <taxon>Cupriavidus</taxon>
    </lineage>
</organism>
<protein>
    <submittedName>
        <fullName evidence="1">Uncharacterized protein</fullName>
    </submittedName>
</protein>
<evidence type="ECO:0000313" key="2">
    <source>
        <dbReference type="Proteomes" id="UP000245754"/>
    </source>
</evidence>
<sequence>MSTELPRSIATAPVFPFFTEKDDKLTSAPGGRDLLGILPVWSAIGRNLVPNIASPAAKLDGLRAILLIEWLAQQPAFDVTLRPQPAFRRYFRLMEGIVEFWLRKNGGRQCFGRNALVGGADDFTVKASTRGIVANGLFQYYRGTCRRAGYVQANGTVCQSVQETLSAIWKPQIVKRMHDVLAQAIGKEAGEIQPLTILAAAPELDRALGDTFAFHTFHALFSSTLFGNAAQRTLASVYGGLPLGSLKNRVALLESPELQHEIDCVRRCEPFLVSLYDVFDLLRNAAGQRTGSVAARLVEFHAVLAARARDFLTLAGEVQSARMRDILGLAQCLVEDLSGSEDGLKRFIHALIDYHQRCMAERGKEPVIRVESDHLLVLLDGDRSPDVIADSLRNAATWRNDYFLNVAAGLYLELFPVNS</sequence>
<name>A0A316F2C1_9BURK</name>